<feature type="domain" description="AB hydrolase-1" evidence="1">
    <location>
        <begin position="17"/>
        <end position="245"/>
    </location>
</feature>
<reference evidence="3" key="1">
    <citation type="submission" date="2016-10" db="EMBL/GenBank/DDBJ databases">
        <authorList>
            <person name="Varghese N."/>
            <person name="Submissions S."/>
        </authorList>
    </citation>
    <scope>NUCLEOTIDE SEQUENCE [LARGE SCALE GENOMIC DNA]</scope>
    <source>
        <strain evidence="3">CGMCC 4.5579</strain>
    </source>
</reference>
<accession>A0A1I5L4V7</accession>
<dbReference type="InterPro" id="IPR050266">
    <property type="entry name" value="AB_hydrolase_sf"/>
</dbReference>
<protein>
    <submittedName>
        <fullName evidence="2">Pimeloyl-ACP methyl ester carboxylesterase</fullName>
    </submittedName>
</protein>
<dbReference type="PRINTS" id="PR00111">
    <property type="entry name" value="ABHYDROLASE"/>
</dbReference>
<organism evidence="2 3">
    <name type="scientific">Amycolatopsis arida</name>
    <dbReference type="NCBI Taxonomy" id="587909"/>
    <lineage>
        <taxon>Bacteria</taxon>
        <taxon>Bacillati</taxon>
        <taxon>Actinomycetota</taxon>
        <taxon>Actinomycetes</taxon>
        <taxon>Pseudonocardiales</taxon>
        <taxon>Pseudonocardiaceae</taxon>
        <taxon>Amycolatopsis</taxon>
    </lineage>
</organism>
<dbReference type="AlphaFoldDB" id="A0A1I5L4V7"/>
<dbReference type="STRING" id="587909.SAMN05421810_101403"/>
<name>A0A1I5L4V7_9PSEU</name>
<evidence type="ECO:0000313" key="2">
    <source>
        <dbReference type="EMBL" id="SFO92238.1"/>
    </source>
</evidence>
<dbReference type="InterPro" id="IPR029058">
    <property type="entry name" value="AB_hydrolase_fold"/>
</dbReference>
<dbReference type="InterPro" id="IPR000073">
    <property type="entry name" value="AB_hydrolase_1"/>
</dbReference>
<dbReference type="Pfam" id="PF00561">
    <property type="entry name" value="Abhydrolase_1"/>
    <property type="match status" value="1"/>
</dbReference>
<dbReference type="SUPFAM" id="SSF53474">
    <property type="entry name" value="alpha/beta-Hydrolases"/>
    <property type="match status" value="1"/>
</dbReference>
<dbReference type="EMBL" id="FOWW01000001">
    <property type="protein sequence ID" value="SFO92238.1"/>
    <property type="molecule type" value="Genomic_DNA"/>
</dbReference>
<dbReference type="PANTHER" id="PTHR43798:SF29">
    <property type="entry name" value="AB HYDROLASE-1 DOMAIN-CONTAINING PROTEIN"/>
    <property type="match status" value="1"/>
</dbReference>
<dbReference type="Proteomes" id="UP000198727">
    <property type="component" value="Unassembled WGS sequence"/>
</dbReference>
<dbReference type="GO" id="GO:0003824">
    <property type="term" value="F:catalytic activity"/>
    <property type="evidence" value="ECO:0007669"/>
    <property type="project" value="UniProtKB-ARBA"/>
</dbReference>
<gene>
    <name evidence="2" type="ORF">SAMN05421810_101403</name>
</gene>
<sequence length="261" mass="27578">MALNPTGTSDRMRTMIPLVLLHAFPVDARMWHGVREPLAARTRLITPDQRGLGRSPLPDTDRAPTLDDAARDVLAMLDKLELDRVVLGGCSMGGYVTMAVLRAAPERVAGLVLVDTKSTVDDAAARENRLAVAERAEREGVAGWLADAMLPKLLGPDAGPDVVATAREMVDDQPPAGVAWAQRAMADRPDSTDLLRAATVPALVVVGRHDTLTPPDAARALAGSMPDARFVEIPGAGHLSPLEAPAAVAETIGGWLTERCG</sequence>
<evidence type="ECO:0000259" key="1">
    <source>
        <dbReference type="Pfam" id="PF00561"/>
    </source>
</evidence>
<proteinExistence type="predicted"/>
<evidence type="ECO:0000313" key="3">
    <source>
        <dbReference type="Proteomes" id="UP000198727"/>
    </source>
</evidence>
<dbReference type="PANTHER" id="PTHR43798">
    <property type="entry name" value="MONOACYLGLYCEROL LIPASE"/>
    <property type="match status" value="1"/>
</dbReference>
<dbReference type="Gene3D" id="3.40.50.1820">
    <property type="entry name" value="alpha/beta hydrolase"/>
    <property type="match status" value="1"/>
</dbReference>
<keyword evidence="3" id="KW-1185">Reference proteome</keyword>